<protein>
    <submittedName>
        <fullName evidence="2">Uncharacterized protein</fullName>
    </submittedName>
</protein>
<reference evidence="2 3" key="1">
    <citation type="submission" date="2016-10" db="EMBL/GenBank/DDBJ databases">
        <authorList>
            <person name="de Groot N.N."/>
        </authorList>
    </citation>
    <scope>NUCLEOTIDE SEQUENCE [LARGE SCALE GENOMIC DNA]</scope>
    <source>
        <strain>J11</strain>
        <strain evidence="3">PG 39</strain>
    </source>
</reference>
<dbReference type="EMBL" id="FOPJ01000003">
    <property type="protein sequence ID" value="SFG34785.1"/>
    <property type="molecule type" value="Genomic_DNA"/>
</dbReference>
<keyword evidence="1" id="KW-0812">Transmembrane</keyword>
<organism evidence="2 3">
    <name type="scientific">Corynebacterium spheniscorum</name>
    <dbReference type="NCBI Taxonomy" id="185761"/>
    <lineage>
        <taxon>Bacteria</taxon>
        <taxon>Bacillati</taxon>
        <taxon>Actinomycetota</taxon>
        <taxon>Actinomycetes</taxon>
        <taxon>Mycobacteriales</taxon>
        <taxon>Corynebacteriaceae</taxon>
        <taxon>Corynebacterium</taxon>
    </lineage>
</organism>
<dbReference type="Proteomes" id="UP000199065">
    <property type="component" value="Unassembled WGS sequence"/>
</dbReference>
<evidence type="ECO:0000313" key="3">
    <source>
        <dbReference type="Proteomes" id="UP000199065"/>
    </source>
</evidence>
<keyword evidence="3" id="KW-1185">Reference proteome</keyword>
<name>A0A1I2R1Y0_9CORY</name>
<sequence>MHHDLPPSRPPSLPSPAARWSLLIIALCCVLLLVTLKQSGLMLVVPILAVTFLVIRHRPDESEARALRSSIQLSLEDITDTLDQFLLFRDSPEAEHLADRTLHRPALLDPDCPDPAIQKFHFEFHGCRSYIHRLHARLAADLSVPELEALLATTDARALELRESWLAARGAAHRLGTDYKRY</sequence>
<feature type="transmembrane region" description="Helical" evidence="1">
    <location>
        <begin position="20"/>
        <end position="53"/>
    </location>
</feature>
<accession>A0A1I2R1Y0</accession>
<dbReference type="STRING" id="185761.SAMN05660282_00596"/>
<evidence type="ECO:0000256" key="1">
    <source>
        <dbReference type="SAM" id="Phobius"/>
    </source>
</evidence>
<keyword evidence="1" id="KW-0472">Membrane</keyword>
<dbReference type="RefSeq" id="WP_223845855.1">
    <property type="nucleotide sequence ID" value="NZ_FOPJ01000003.1"/>
</dbReference>
<gene>
    <name evidence="2" type="ORF">SAMN05660282_00596</name>
</gene>
<evidence type="ECO:0000313" key="2">
    <source>
        <dbReference type="EMBL" id="SFG34785.1"/>
    </source>
</evidence>
<keyword evidence="1" id="KW-1133">Transmembrane helix</keyword>
<proteinExistence type="predicted"/>
<dbReference type="AlphaFoldDB" id="A0A1I2R1Y0"/>